<keyword evidence="2" id="KW-1185">Reference proteome</keyword>
<dbReference type="Pfam" id="PF12900">
    <property type="entry name" value="Pyridox_ox_2"/>
    <property type="match status" value="1"/>
</dbReference>
<sequence length="146" mass="16524">MTTSPKAWWEKLARGAHLDELTRRECLELLGAKHVGRLAYNGPNGPRVVPMNYVVTDLSLIFRTDPEREPGRYSRARMVAFEVDEIDEFFHGGWSVLVTGLAEPVTVEELRALTIEETPDPWPEGLRDLFLQIPLADLSGRRVLPS</sequence>
<reference evidence="1 2" key="1">
    <citation type="submission" date="2021-01" db="EMBL/GenBank/DDBJ databases">
        <title>Sequencing the genomes of 1000 actinobacteria strains.</title>
        <authorList>
            <person name="Klenk H.-P."/>
        </authorList>
    </citation>
    <scope>NUCLEOTIDE SEQUENCE [LARGE SCALE GENOMIC DNA]</scope>
    <source>
        <strain evidence="1 2">DSM 18662</strain>
    </source>
</reference>
<comment type="caution">
    <text evidence="1">The sequence shown here is derived from an EMBL/GenBank/DDBJ whole genome shotgun (WGS) entry which is preliminary data.</text>
</comment>
<dbReference type="SUPFAM" id="SSF50475">
    <property type="entry name" value="FMN-binding split barrel"/>
    <property type="match status" value="1"/>
</dbReference>
<proteinExistence type="predicted"/>
<protein>
    <submittedName>
        <fullName evidence="1">Nitroimidazol reductase NimA-like FMN-containing flavoprotein (Pyridoxamine 5'-phosphate oxidase superfamily)</fullName>
    </submittedName>
</protein>
<gene>
    <name evidence="1" type="ORF">JOE57_000042</name>
</gene>
<evidence type="ECO:0000313" key="1">
    <source>
        <dbReference type="EMBL" id="MBM7797121.1"/>
    </source>
</evidence>
<dbReference type="InterPro" id="IPR012349">
    <property type="entry name" value="Split_barrel_FMN-bd"/>
</dbReference>
<dbReference type="EMBL" id="JAFBCF010000001">
    <property type="protein sequence ID" value="MBM7797121.1"/>
    <property type="molecule type" value="Genomic_DNA"/>
</dbReference>
<dbReference type="RefSeq" id="WP_204915852.1">
    <property type="nucleotide sequence ID" value="NZ_BAAAQP010000003.1"/>
</dbReference>
<accession>A0ABS2RDN9</accession>
<evidence type="ECO:0000313" key="2">
    <source>
        <dbReference type="Proteomes" id="UP000704762"/>
    </source>
</evidence>
<dbReference type="Proteomes" id="UP000704762">
    <property type="component" value="Unassembled WGS sequence"/>
</dbReference>
<name>A0ABS2RDN9_9ACTN</name>
<dbReference type="Gene3D" id="2.30.110.10">
    <property type="entry name" value="Electron Transport, Fmn-binding Protein, Chain A"/>
    <property type="match status" value="1"/>
</dbReference>
<dbReference type="InterPro" id="IPR024747">
    <property type="entry name" value="Pyridox_Oxase-rel"/>
</dbReference>
<organism evidence="1 2">
    <name type="scientific">Microlunatus panaciterrae</name>
    <dbReference type="NCBI Taxonomy" id="400768"/>
    <lineage>
        <taxon>Bacteria</taxon>
        <taxon>Bacillati</taxon>
        <taxon>Actinomycetota</taxon>
        <taxon>Actinomycetes</taxon>
        <taxon>Propionibacteriales</taxon>
        <taxon>Propionibacteriaceae</taxon>
        <taxon>Microlunatus</taxon>
    </lineage>
</organism>